<feature type="domain" description="Sulfatase N-terminal" evidence="1">
    <location>
        <begin position="62"/>
        <end position="324"/>
    </location>
</feature>
<proteinExistence type="predicted"/>
<dbReference type="GO" id="GO:0016787">
    <property type="term" value="F:hydrolase activity"/>
    <property type="evidence" value="ECO:0007669"/>
    <property type="project" value="UniProtKB-ARBA"/>
</dbReference>
<gene>
    <name evidence="2" type="ORF">SAMN04487941_3865</name>
</gene>
<evidence type="ECO:0000259" key="1">
    <source>
        <dbReference type="Pfam" id="PF00884"/>
    </source>
</evidence>
<dbReference type="SUPFAM" id="SSF53649">
    <property type="entry name" value="Alkaline phosphatase-like"/>
    <property type="match status" value="1"/>
</dbReference>
<dbReference type="InterPro" id="IPR017850">
    <property type="entry name" value="Alkaline_phosphatase_core_sf"/>
</dbReference>
<evidence type="ECO:0000313" key="2">
    <source>
        <dbReference type="EMBL" id="SFU98404.1"/>
    </source>
</evidence>
<keyword evidence="3" id="KW-1185">Reference proteome</keyword>
<dbReference type="InterPro" id="IPR000917">
    <property type="entry name" value="Sulfatase_N"/>
</dbReference>
<dbReference type="Proteomes" id="UP000182491">
    <property type="component" value="Unassembled WGS sequence"/>
</dbReference>
<protein>
    <submittedName>
        <fullName evidence="2">Sulfatase</fullName>
    </submittedName>
</protein>
<dbReference type="Pfam" id="PF00884">
    <property type="entry name" value="Sulfatase"/>
    <property type="match status" value="1"/>
</dbReference>
<dbReference type="STRING" id="388950.GCA_001611675_02757"/>
<dbReference type="EMBL" id="FPCA01000006">
    <property type="protein sequence ID" value="SFU98404.1"/>
    <property type="molecule type" value="Genomic_DNA"/>
</dbReference>
<sequence length="374" mass="41094">MRIISRGIRGLSGAASMIQFLLFIARAFTYRTSQLWGISLLASACGVHTPDSGDVEPLRTEHVILVVIDGPRYSELWADSAELAPNLSGKLMQEGVFASDFYNDGYTYTNAGHAALTTGVNQAIDNYGNELPANPSIFQYYLKASGKPATAAWVVASKDKLDILGDTRHPEWQGTYQPSLNCGVNGPNTGYRMDSLTLMEAKRILATHRPSLMLLNFMEPDGYAHAGNWANYVRGIARNDRYIKQLWDFLKKDPFYKDKTTLLVTSDHGRHLDGVAEGWPEHGDHCAGCEHIGLLAIGPDFKKGRKLKSRYTLVDIAPTVAYLLQFRMDSVVFEPVPVAAVAGIAADTVAVGVQQKTLLKGATRKGNVISELFR</sequence>
<reference evidence="3" key="1">
    <citation type="submission" date="2016-10" db="EMBL/GenBank/DDBJ databases">
        <authorList>
            <person name="Varghese N."/>
        </authorList>
    </citation>
    <scope>NUCLEOTIDE SEQUENCE [LARGE SCALE GENOMIC DNA]</scope>
    <source>
        <strain evidence="3">DSM 18820</strain>
    </source>
</reference>
<dbReference type="PANTHER" id="PTHR10151:SF120">
    <property type="entry name" value="BIS(5'-ADENOSYL)-TRIPHOSPHATASE"/>
    <property type="match status" value="1"/>
</dbReference>
<dbReference type="PANTHER" id="PTHR10151">
    <property type="entry name" value="ECTONUCLEOTIDE PYROPHOSPHATASE/PHOSPHODIESTERASE"/>
    <property type="match status" value="1"/>
</dbReference>
<dbReference type="AlphaFoldDB" id="A0A1I7KM26"/>
<organism evidence="2 3">
    <name type="scientific">Pontibacter akesuensis</name>
    <dbReference type="NCBI Taxonomy" id="388950"/>
    <lineage>
        <taxon>Bacteria</taxon>
        <taxon>Pseudomonadati</taxon>
        <taxon>Bacteroidota</taxon>
        <taxon>Cytophagia</taxon>
        <taxon>Cytophagales</taxon>
        <taxon>Hymenobacteraceae</taxon>
        <taxon>Pontibacter</taxon>
    </lineage>
</organism>
<accession>A0A1I7KM26</accession>
<evidence type="ECO:0000313" key="3">
    <source>
        <dbReference type="Proteomes" id="UP000182491"/>
    </source>
</evidence>
<name>A0A1I7KM26_9BACT</name>
<dbReference type="RefSeq" id="WP_229802259.1">
    <property type="nucleotide sequence ID" value="NZ_BMXC01000005.1"/>
</dbReference>
<dbReference type="Gene3D" id="3.40.720.10">
    <property type="entry name" value="Alkaline Phosphatase, subunit A"/>
    <property type="match status" value="2"/>
</dbReference>